<keyword evidence="2" id="KW-1185">Reference proteome</keyword>
<reference evidence="1" key="1">
    <citation type="thesis" date="2020" institute="ProQuest LLC" country="789 East Eisenhower Parkway, Ann Arbor, MI, USA">
        <title>Comparative Genomics and Chromosome Evolution.</title>
        <authorList>
            <person name="Mudd A.B."/>
        </authorList>
    </citation>
    <scope>NUCLEOTIDE SEQUENCE</scope>
    <source>
        <strain evidence="1">Female2</strain>
        <tissue evidence="1">Blood</tissue>
    </source>
</reference>
<sequence length="101" mass="11102">MNQQEMCIKQGLRTELTTLNWQQEAAGRKGLNWTDHVISLQSCAPVHACRHVCAQEDLRAHQQYQEEPGPHGACPHVSTSLHVDAGARLLADLLAKGGLKP</sequence>
<organism evidence="1 2">
    <name type="scientific">Hymenochirus boettgeri</name>
    <name type="common">Congo dwarf clawed frog</name>
    <dbReference type="NCBI Taxonomy" id="247094"/>
    <lineage>
        <taxon>Eukaryota</taxon>
        <taxon>Metazoa</taxon>
        <taxon>Chordata</taxon>
        <taxon>Craniata</taxon>
        <taxon>Vertebrata</taxon>
        <taxon>Euteleostomi</taxon>
        <taxon>Amphibia</taxon>
        <taxon>Batrachia</taxon>
        <taxon>Anura</taxon>
        <taxon>Pipoidea</taxon>
        <taxon>Pipidae</taxon>
        <taxon>Pipinae</taxon>
        <taxon>Hymenochirus</taxon>
    </lineage>
</organism>
<gene>
    <name evidence="1" type="ORF">GDO86_016378</name>
</gene>
<dbReference type="AlphaFoldDB" id="A0A8T2K279"/>
<protein>
    <submittedName>
        <fullName evidence="1">Uncharacterized protein</fullName>
    </submittedName>
</protein>
<accession>A0A8T2K279</accession>
<name>A0A8T2K279_9PIPI</name>
<evidence type="ECO:0000313" key="1">
    <source>
        <dbReference type="EMBL" id="KAG8449710.1"/>
    </source>
</evidence>
<proteinExistence type="predicted"/>
<comment type="caution">
    <text evidence="1">The sequence shown here is derived from an EMBL/GenBank/DDBJ whole genome shotgun (WGS) entry which is preliminary data.</text>
</comment>
<dbReference type="Proteomes" id="UP000812440">
    <property type="component" value="Chromosome 8_10"/>
</dbReference>
<dbReference type="EMBL" id="JAACNH010000003">
    <property type="protein sequence ID" value="KAG8449710.1"/>
    <property type="molecule type" value="Genomic_DNA"/>
</dbReference>
<evidence type="ECO:0000313" key="2">
    <source>
        <dbReference type="Proteomes" id="UP000812440"/>
    </source>
</evidence>